<dbReference type="InterPro" id="IPR050706">
    <property type="entry name" value="Cyclic-di-GMP_PDE-like"/>
</dbReference>
<feature type="domain" description="EAL" evidence="1">
    <location>
        <begin position="1"/>
        <end position="50"/>
    </location>
</feature>
<dbReference type="SUPFAM" id="SSF141868">
    <property type="entry name" value="EAL domain-like"/>
    <property type="match status" value="1"/>
</dbReference>
<gene>
    <name evidence="2" type="ORF">ICT70_03115</name>
</gene>
<organism evidence="2 3">
    <name type="scientific">Pelovirga terrestris</name>
    <dbReference type="NCBI Taxonomy" id="2771352"/>
    <lineage>
        <taxon>Bacteria</taxon>
        <taxon>Pseudomonadati</taxon>
        <taxon>Thermodesulfobacteriota</taxon>
        <taxon>Desulfuromonadia</taxon>
        <taxon>Geobacterales</taxon>
        <taxon>Geobacteraceae</taxon>
        <taxon>Pelovirga</taxon>
    </lineage>
</organism>
<evidence type="ECO:0000313" key="2">
    <source>
        <dbReference type="EMBL" id="MBD1399653.1"/>
    </source>
</evidence>
<dbReference type="Proteomes" id="UP000632828">
    <property type="component" value="Unassembled WGS sequence"/>
</dbReference>
<dbReference type="PROSITE" id="PS50883">
    <property type="entry name" value="EAL"/>
    <property type="match status" value="1"/>
</dbReference>
<protein>
    <submittedName>
        <fullName evidence="2">EAL domain-containing protein</fullName>
    </submittedName>
</protein>
<proteinExistence type="predicted"/>
<dbReference type="EMBL" id="JACWUN010000003">
    <property type="protein sequence ID" value="MBD1399653.1"/>
    <property type="molecule type" value="Genomic_DNA"/>
</dbReference>
<dbReference type="GO" id="GO:0071111">
    <property type="term" value="F:cyclic-guanylate-specific phosphodiesterase activity"/>
    <property type="evidence" value="ECO:0007669"/>
    <property type="project" value="InterPro"/>
</dbReference>
<dbReference type="PANTHER" id="PTHR33121:SF70">
    <property type="entry name" value="SIGNALING PROTEIN YKOW"/>
    <property type="match status" value="1"/>
</dbReference>
<comment type="caution">
    <text evidence="2">The sequence shown here is derived from an EMBL/GenBank/DDBJ whole genome shotgun (WGS) entry which is preliminary data.</text>
</comment>
<name>A0A8J6QME0_9BACT</name>
<evidence type="ECO:0000313" key="3">
    <source>
        <dbReference type="Proteomes" id="UP000632828"/>
    </source>
</evidence>
<dbReference type="PANTHER" id="PTHR33121">
    <property type="entry name" value="CYCLIC DI-GMP PHOSPHODIESTERASE PDEF"/>
    <property type="match status" value="1"/>
</dbReference>
<dbReference type="InterPro" id="IPR035919">
    <property type="entry name" value="EAL_sf"/>
</dbReference>
<accession>A0A8J6QME0</accession>
<evidence type="ECO:0000259" key="1">
    <source>
        <dbReference type="PROSITE" id="PS50883"/>
    </source>
</evidence>
<dbReference type="AlphaFoldDB" id="A0A8J6QME0"/>
<dbReference type="Gene3D" id="3.20.20.450">
    <property type="entry name" value="EAL domain"/>
    <property type="match status" value="1"/>
</dbReference>
<sequence length="50" mass="5250">MQCSGLDPGLLELELTESMIMDDPQGAQTALIALKKLGVSLSLDDFGAGR</sequence>
<dbReference type="Pfam" id="PF00563">
    <property type="entry name" value="EAL"/>
    <property type="match status" value="1"/>
</dbReference>
<reference evidence="2" key="1">
    <citation type="submission" date="2020-09" db="EMBL/GenBank/DDBJ databases">
        <title>Pelobacter alkaliphilus sp. nov., a novel anaerobic arsenate-reducing bacterium from terrestrial mud volcano.</title>
        <authorList>
            <person name="Khomyakova M.A."/>
            <person name="Merkel A.Y."/>
            <person name="Slobodkin A.I."/>
        </authorList>
    </citation>
    <scope>NUCLEOTIDE SEQUENCE</scope>
    <source>
        <strain evidence="2">M08fum</strain>
    </source>
</reference>
<keyword evidence="3" id="KW-1185">Reference proteome</keyword>
<dbReference type="InterPro" id="IPR001633">
    <property type="entry name" value="EAL_dom"/>
</dbReference>